<feature type="domain" description="GGDEF" evidence="3">
    <location>
        <begin position="406"/>
        <end position="540"/>
    </location>
</feature>
<dbReference type="Gene3D" id="3.30.70.270">
    <property type="match status" value="1"/>
</dbReference>
<organism evidence="4 5">
    <name type="scientific">Chromobacterium haemolyticum</name>
    <dbReference type="NCBI Taxonomy" id="394935"/>
    <lineage>
        <taxon>Bacteria</taxon>
        <taxon>Pseudomonadati</taxon>
        <taxon>Pseudomonadota</taxon>
        <taxon>Betaproteobacteria</taxon>
        <taxon>Neisseriales</taxon>
        <taxon>Chromobacteriaceae</taxon>
        <taxon>Chromobacterium</taxon>
    </lineage>
</organism>
<dbReference type="SMART" id="SM00304">
    <property type="entry name" value="HAMP"/>
    <property type="match status" value="1"/>
</dbReference>
<dbReference type="Proteomes" id="UP000192721">
    <property type="component" value="Unassembled WGS sequence"/>
</dbReference>
<reference evidence="4 5" key="1">
    <citation type="submission" date="2017-02" db="EMBL/GenBank/DDBJ databases">
        <title>Chromobacterium haemolyticum H5244.</title>
        <authorList>
            <person name="Gulvik C.A."/>
        </authorList>
    </citation>
    <scope>NUCLEOTIDE SEQUENCE [LARGE SCALE GENOMIC DNA]</scope>
    <source>
        <strain evidence="4 5">H5244</strain>
    </source>
</reference>
<dbReference type="Pfam" id="PF00672">
    <property type="entry name" value="HAMP"/>
    <property type="match status" value="1"/>
</dbReference>
<keyword evidence="1" id="KW-0472">Membrane</keyword>
<dbReference type="InterPro" id="IPR003660">
    <property type="entry name" value="HAMP_dom"/>
</dbReference>
<dbReference type="SUPFAM" id="SSF158472">
    <property type="entry name" value="HAMP domain-like"/>
    <property type="match status" value="1"/>
</dbReference>
<dbReference type="PROSITE" id="PS50887">
    <property type="entry name" value="GGDEF"/>
    <property type="match status" value="1"/>
</dbReference>
<dbReference type="AlphaFoldDB" id="A0A1W0D1U4"/>
<dbReference type="InterPro" id="IPR043128">
    <property type="entry name" value="Rev_trsase/Diguanyl_cyclase"/>
</dbReference>
<proteinExistence type="predicted"/>
<dbReference type="GO" id="GO:0007165">
    <property type="term" value="P:signal transduction"/>
    <property type="evidence" value="ECO:0007669"/>
    <property type="project" value="InterPro"/>
</dbReference>
<evidence type="ECO:0000259" key="2">
    <source>
        <dbReference type="PROSITE" id="PS50885"/>
    </source>
</evidence>
<dbReference type="NCBIfam" id="TIGR00254">
    <property type="entry name" value="GGDEF"/>
    <property type="match status" value="1"/>
</dbReference>
<keyword evidence="1" id="KW-0812">Transmembrane</keyword>
<dbReference type="CDD" id="cd18774">
    <property type="entry name" value="PDC2_HK_sensor"/>
    <property type="match status" value="1"/>
</dbReference>
<dbReference type="EMBL" id="MUKV01000009">
    <property type="protein sequence ID" value="OQS40987.1"/>
    <property type="molecule type" value="Genomic_DNA"/>
</dbReference>
<dbReference type="Gene3D" id="6.10.340.10">
    <property type="match status" value="1"/>
</dbReference>
<dbReference type="CDD" id="cd06225">
    <property type="entry name" value="HAMP"/>
    <property type="match status" value="1"/>
</dbReference>
<dbReference type="PROSITE" id="PS50885">
    <property type="entry name" value="HAMP"/>
    <property type="match status" value="1"/>
</dbReference>
<evidence type="ECO:0000259" key="3">
    <source>
        <dbReference type="PROSITE" id="PS50887"/>
    </source>
</evidence>
<dbReference type="RefSeq" id="WP_081555268.1">
    <property type="nucleotide sequence ID" value="NZ_MUKV01000009.1"/>
</dbReference>
<evidence type="ECO:0000313" key="5">
    <source>
        <dbReference type="Proteomes" id="UP000192721"/>
    </source>
</evidence>
<dbReference type="Gene3D" id="3.30.450.20">
    <property type="entry name" value="PAS domain"/>
    <property type="match status" value="1"/>
</dbReference>
<dbReference type="PANTHER" id="PTHR46663">
    <property type="entry name" value="DIGUANYLATE CYCLASE DGCT-RELATED"/>
    <property type="match status" value="1"/>
</dbReference>
<sequence>MSLRRVLDSIVTRLLLLALGIVVTGTVARYYAVSQFLREDLSKVVQNQQMALASYVARDVDFKIQQRQALLRRLAAELPLDLLQRPAELQAWLRLHCDFQCPFSQGLYVVTPDGRAVADYPQMPGRAGRNFSDRDYIRIALSSPPNLDRTAIGRPIVGRVSKKPVLPMAAALPWRHGQPQGALAGVTALAAPGFLDLLLASRIGGPNSGFLLISPQDQMFIASSQPDMVLKPTPPTGINPLHDRAMAGFRGVGITVNTQGDEEVSAIASVPSTGWFVVARLPSSEAFATVDRVQTFLLKNAALAILVFALAAGAGLYLLFRPLFRAASHADRMTRGELPLEPLPVKRNDEVGHLLAAFNRLLSKLNQHQAELARMAHHDALTGLPNRALLADRLNMALARAQRKKGKLGLLFLDLDGFKQINDNYGHKAGDKVLWQAAQRLSGIVRQTDTLARIGGDEFVLLIGDLGEDAEEVARIVATKCIETMQTPFDIGGEQRLLGISVGIALGNGESSPDSLLQAADQAMYRAKKSGLSGCESITL</sequence>
<dbReference type="PANTHER" id="PTHR46663:SF2">
    <property type="entry name" value="GGDEF DOMAIN-CONTAINING PROTEIN"/>
    <property type="match status" value="1"/>
</dbReference>
<dbReference type="CDD" id="cd01949">
    <property type="entry name" value="GGDEF"/>
    <property type="match status" value="1"/>
</dbReference>
<evidence type="ECO:0000313" key="4">
    <source>
        <dbReference type="EMBL" id="OQS40987.1"/>
    </source>
</evidence>
<dbReference type="GO" id="GO:0016020">
    <property type="term" value="C:membrane"/>
    <property type="evidence" value="ECO:0007669"/>
    <property type="project" value="InterPro"/>
</dbReference>
<name>A0A1W0D1U4_9NEIS</name>
<keyword evidence="1" id="KW-1133">Transmembrane helix</keyword>
<dbReference type="Pfam" id="PF00990">
    <property type="entry name" value="GGDEF"/>
    <property type="match status" value="1"/>
</dbReference>
<protein>
    <submittedName>
        <fullName evidence="4">GGDEF domain-containing protein</fullName>
    </submittedName>
</protein>
<gene>
    <name evidence="4" type="ORF">B0T45_09125</name>
</gene>
<dbReference type="CDD" id="cd12914">
    <property type="entry name" value="PDC1_DGC_like"/>
    <property type="match status" value="1"/>
</dbReference>
<dbReference type="SUPFAM" id="SSF55073">
    <property type="entry name" value="Nucleotide cyclase"/>
    <property type="match status" value="1"/>
</dbReference>
<feature type="domain" description="HAMP" evidence="2">
    <location>
        <begin position="317"/>
        <end position="370"/>
    </location>
</feature>
<feature type="transmembrane region" description="Helical" evidence="1">
    <location>
        <begin position="301"/>
        <end position="320"/>
    </location>
</feature>
<dbReference type="SMART" id="SM00267">
    <property type="entry name" value="GGDEF"/>
    <property type="match status" value="1"/>
</dbReference>
<evidence type="ECO:0000256" key="1">
    <source>
        <dbReference type="SAM" id="Phobius"/>
    </source>
</evidence>
<comment type="caution">
    <text evidence="4">The sequence shown here is derived from an EMBL/GenBank/DDBJ whole genome shotgun (WGS) entry which is preliminary data.</text>
</comment>
<accession>A0A1W0D1U4</accession>
<dbReference type="InterPro" id="IPR052163">
    <property type="entry name" value="DGC-Regulatory_Protein"/>
</dbReference>
<dbReference type="InterPro" id="IPR029787">
    <property type="entry name" value="Nucleotide_cyclase"/>
</dbReference>
<dbReference type="GO" id="GO:0003824">
    <property type="term" value="F:catalytic activity"/>
    <property type="evidence" value="ECO:0007669"/>
    <property type="project" value="UniProtKB-ARBA"/>
</dbReference>
<dbReference type="FunFam" id="3.30.70.270:FF:000001">
    <property type="entry name" value="Diguanylate cyclase domain protein"/>
    <property type="match status" value="1"/>
</dbReference>
<dbReference type="InterPro" id="IPR000160">
    <property type="entry name" value="GGDEF_dom"/>
</dbReference>